<dbReference type="Pfam" id="PF25431">
    <property type="entry name" value="zf-C17orf113"/>
    <property type="match status" value="1"/>
</dbReference>
<gene>
    <name evidence="3" type="ORF">DPMN_051550</name>
</gene>
<evidence type="ECO:0000259" key="2">
    <source>
        <dbReference type="SMART" id="SM00597"/>
    </source>
</evidence>
<evidence type="ECO:0000256" key="1">
    <source>
        <dbReference type="SAM" id="MobiDB-lite"/>
    </source>
</evidence>
<feature type="compositionally biased region" description="Basic and acidic residues" evidence="1">
    <location>
        <begin position="21"/>
        <end position="43"/>
    </location>
</feature>
<sequence length="182" mass="20364">MFQLKFVEGAKPGQPIKRKKNENEKNEENKKRWSKYEEKRNDRPFKESWKEGRSWLNFDESKGAMTCFTCIEFYGTKSIGSGLKGCNTFLTGSTNLKKSAVSDHELSKAHIDATANIAAKCSDSAAIASSQAGKAMLSLHLSERQRLMHLFRNAHAVGKKGRPITDYTWLCNVTEANGVDLG</sequence>
<dbReference type="AlphaFoldDB" id="A0A9D4CJ67"/>
<reference evidence="3" key="2">
    <citation type="submission" date="2020-11" db="EMBL/GenBank/DDBJ databases">
        <authorList>
            <person name="McCartney M.A."/>
            <person name="Auch B."/>
            <person name="Kono T."/>
            <person name="Mallez S."/>
            <person name="Becker A."/>
            <person name="Gohl D.M."/>
            <person name="Silverstein K.A.T."/>
            <person name="Koren S."/>
            <person name="Bechman K.B."/>
            <person name="Herman A."/>
            <person name="Abrahante J.E."/>
            <person name="Garbe J."/>
        </authorList>
    </citation>
    <scope>NUCLEOTIDE SEQUENCE</scope>
    <source>
        <strain evidence="3">Duluth1</strain>
        <tissue evidence="3">Whole animal</tissue>
    </source>
</reference>
<keyword evidence="4" id="KW-1185">Reference proteome</keyword>
<dbReference type="PANTHER" id="PTHR46880:SF9">
    <property type="entry name" value="ZINC FINGER PROTEIN 862"/>
    <property type="match status" value="1"/>
</dbReference>
<dbReference type="EMBL" id="JAIWYP010000012">
    <property type="protein sequence ID" value="KAH3725701.1"/>
    <property type="molecule type" value="Genomic_DNA"/>
</dbReference>
<dbReference type="InterPro" id="IPR006580">
    <property type="entry name" value="Znf_TTF"/>
</dbReference>
<protein>
    <recommendedName>
        <fullName evidence="2">TTF-type domain-containing protein</fullName>
    </recommendedName>
</protein>
<accession>A0A9D4CJ67</accession>
<proteinExistence type="predicted"/>
<dbReference type="InterPro" id="IPR057456">
    <property type="entry name" value="Znf_C17orf113"/>
</dbReference>
<dbReference type="PANTHER" id="PTHR46880">
    <property type="entry name" value="RAS-ASSOCIATING DOMAIN-CONTAINING PROTEIN"/>
    <property type="match status" value="1"/>
</dbReference>
<feature type="domain" description="TTF-type" evidence="2">
    <location>
        <begin position="41"/>
        <end position="137"/>
    </location>
</feature>
<organism evidence="3 4">
    <name type="scientific">Dreissena polymorpha</name>
    <name type="common">Zebra mussel</name>
    <name type="synonym">Mytilus polymorpha</name>
    <dbReference type="NCBI Taxonomy" id="45954"/>
    <lineage>
        <taxon>Eukaryota</taxon>
        <taxon>Metazoa</taxon>
        <taxon>Spiralia</taxon>
        <taxon>Lophotrochozoa</taxon>
        <taxon>Mollusca</taxon>
        <taxon>Bivalvia</taxon>
        <taxon>Autobranchia</taxon>
        <taxon>Heteroconchia</taxon>
        <taxon>Euheterodonta</taxon>
        <taxon>Imparidentia</taxon>
        <taxon>Neoheterodontei</taxon>
        <taxon>Myida</taxon>
        <taxon>Dreissenoidea</taxon>
        <taxon>Dreissenidae</taxon>
        <taxon>Dreissena</taxon>
    </lineage>
</organism>
<dbReference type="SMART" id="SM00597">
    <property type="entry name" value="ZnF_TTF"/>
    <property type="match status" value="1"/>
</dbReference>
<name>A0A9D4CJ67_DREPO</name>
<dbReference type="Proteomes" id="UP000828390">
    <property type="component" value="Unassembled WGS sequence"/>
</dbReference>
<evidence type="ECO:0000313" key="4">
    <source>
        <dbReference type="Proteomes" id="UP000828390"/>
    </source>
</evidence>
<reference evidence="3" key="1">
    <citation type="journal article" date="2019" name="bioRxiv">
        <title>The Genome of the Zebra Mussel, Dreissena polymorpha: A Resource for Invasive Species Research.</title>
        <authorList>
            <person name="McCartney M.A."/>
            <person name="Auch B."/>
            <person name="Kono T."/>
            <person name="Mallez S."/>
            <person name="Zhang Y."/>
            <person name="Obille A."/>
            <person name="Becker A."/>
            <person name="Abrahante J.E."/>
            <person name="Garbe J."/>
            <person name="Badalamenti J.P."/>
            <person name="Herman A."/>
            <person name="Mangelson H."/>
            <person name="Liachko I."/>
            <person name="Sullivan S."/>
            <person name="Sone E.D."/>
            <person name="Koren S."/>
            <person name="Silverstein K.A.T."/>
            <person name="Beckman K.B."/>
            <person name="Gohl D.M."/>
        </authorList>
    </citation>
    <scope>NUCLEOTIDE SEQUENCE</scope>
    <source>
        <strain evidence="3">Duluth1</strain>
        <tissue evidence="3">Whole animal</tissue>
    </source>
</reference>
<feature type="region of interest" description="Disordered" evidence="1">
    <location>
        <begin position="1"/>
        <end position="43"/>
    </location>
</feature>
<comment type="caution">
    <text evidence="3">The sequence shown here is derived from an EMBL/GenBank/DDBJ whole genome shotgun (WGS) entry which is preliminary data.</text>
</comment>
<evidence type="ECO:0000313" key="3">
    <source>
        <dbReference type="EMBL" id="KAH3725701.1"/>
    </source>
</evidence>